<accession>A0A150X3U2</accession>
<dbReference type="EMBL" id="LRPC01000028">
    <property type="protein sequence ID" value="KYG73405.1"/>
    <property type="molecule type" value="Genomic_DNA"/>
</dbReference>
<gene>
    <name evidence="1" type="ORF">AWW68_11935</name>
</gene>
<dbReference type="AlphaFoldDB" id="A0A150X3U2"/>
<reference evidence="1 2" key="1">
    <citation type="submission" date="2016-01" db="EMBL/GenBank/DDBJ databases">
        <title>Genome sequencing of Roseivirga spongicola UST030701-084.</title>
        <authorList>
            <person name="Selvaratnam C."/>
            <person name="Thevarajoo S."/>
            <person name="Goh K.M."/>
            <person name="Ee R."/>
            <person name="Chan K.-G."/>
            <person name="Chong C.S."/>
        </authorList>
    </citation>
    <scope>NUCLEOTIDE SEQUENCE [LARGE SCALE GENOMIC DNA]</scope>
    <source>
        <strain evidence="1 2">UST030701-084</strain>
    </source>
</reference>
<dbReference type="Proteomes" id="UP000075606">
    <property type="component" value="Unassembled WGS sequence"/>
</dbReference>
<name>A0A150X3U2_9BACT</name>
<sequence>MKYTVISGDIIASSSIDSKEKGILESQLQEFLSQLKADYDVFSRIIKGDYVECVVPNSGEALKIALAIKCFIKSLPIEKVLSEKEKNRFKAFKTYGIRLAIGYGELSRFDAQKGIIDGEAIYLSGRWITENSTHSKQRIVVKNTLQFLSNDDKLNRGFEPLLMLLDLTINKATSRQCQIAYLKLLGKSEEQIASDLSISQPVVNQHSTSLGYNAIESAVNYFQYTITE</sequence>
<dbReference type="RefSeq" id="WP_068221685.1">
    <property type="nucleotide sequence ID" value="NZ_LRPC01000028.1"/>
</dbReference>
<proteinExistence type="predicted"/>
<comment type="caution">
    <text evidence="1">The sequence shown here is derived from an EMBL/GenBank/DDBJ whole genome shotgun (WGS) entry which is preliminary data.</text>
</comment>
<dbReference type="STRING" id="333140.AWW68_11935"/>
<dbReference type="OrthoDB" id="7064118at2"/>
<evidence type="ECO:0000313" key="2">
    <source>
        <dbReference type="Proteomes" id="UP000075606"/>
    </source>
</evidence>
<keyword evidence="2" id="KW-1185">Reference proteome</keyword>
<organism evidence="1 2">
    <name type="scientific">Roseivirga spongicola</name>
    <dbReference type="NCBI Taxonomy" id="333140"/>
    <lineage>
        <taxon>Bacteria</taxon>
        <taxon>Pseudomonadati</taxon>
        <taxon>Bacteroidota</taxon>
        <taxon>Cytophagia</taxon>
        <taxon>Cytophagales</taxon>
        <taxon>Roseivirgaceae</taxon>
        <taxon>Roseivirga</taxon>
    </lineage>
</organism>
<protein>
    <submittedName>
        <fullName evidence="1">Fumarate hydratase</fullName>
    </submittedName>
</protein>
<evidence type="ECO:0000313" key="1">
    <source>
        <dbReference type="EMBL" id="KYG73405.1"/>
    </source>
</evidence>